<keyword evidence="3" id="KW-1185">Reference proteome</keyword>
<reference evidence="2 3" key="1">
    <citation type="journal article" date="2014" name="Genome Announc.">
        <title>Draft genome sequences of the altered schaedler flora, a defined bacterial community from gnotobiotic mice.</title>
        <authorList>
            <person name="Wannemuehler M.J."/>
            <person name="Overstreet A.M."/>
            <person name="Ward D.V."/>
            <person name="Phillips G.J."/>
        </authorList>
    </citation>
    <scope>NUCLEOTIDE SEQUENCE [LARGE SCALE GENOMIC DNA]</scope>
    <source>
        <strain evidence="2 3">ASF492</strain>
    </source>
</reference>
<protein>
    <recommendedName>
        <fullName evidence="1">DUF4422 domain-containing protein</fullName>
    </recommendedName>
</protein>
<feature type="domain" description="DUF4422" evidence="1">
    <location>
        <begin position="4"/>
        <end position="212"/>
    </location>
</feature>
<dbReference type="PATRIC" id="fig|1235802.3.peg.1256"/>
<dbReference type="HOGENOM" id="CLU_065769_1_0_9"/>
<gene>
    <name evidence="2" type="ORF">C823_01173</name>
</gene>
<dbReference type="eggNOG" id="COG1442">
    <property type="taxonomic scope" value="Bacteria"/>
</dbReference>
<evidence type="ECO:0000313" key="3">
    <source>
        <dbReference type="Proteomes" id="UP000012589"/>
    </source>
</evidence>
<name>N2AXB4_9FIRM</name>
<evidence type="ECO:0000259" key="1">
    <source>
        <dbReference type="Pfam" id="PF14393"/>
    </source>
</evidence>
<proteinExistence type="predicted"/>
<dbReference type="Proteomes" id="UP000012589">
    <property type="component" value="Unassembled WGS sequence"/>
</dbReference>
<dbReference type="AlphaFoldDB" id="N2AXB4"/>
<evidence type="ECO:0000313" key="2">
    <source>
        <dbReference type="EMBL" id="EMZ33892.1"/>
    </source>
</evidence>
<dbReference type="Pfam" id="PF14393">
    <property type="entry name" value="DUF4422"/>
    <property type="match status" value="1"/>
</dbReference>
<dbReference type="OrthoDB" id="9798746at2"/>
<organism evidence="2 3">
    <name type="scientific">Eubacterium plexicaudatum ASF492</name>
    <dbReference type="NCBI Taxonomy" id="1235802"/>
    <lineage>
        <taxon>Bacteria</taxon>
        <taxon>Bacillati</taxon>
        <taxon>Bacillota</taxon>
        <taxon>Clostridia</taxon>
        <taxon>Eubacteriales</taxon>
        <taxon>Eubacteriaceae</taxon>
        <taxon>Eubacterium</taxon>
    </lineage>
</organism>
<dbReference type="EMBL" id="AQFT01000038">
    <property type="protein sequence ID" value="EMZ33892.1"/>
    <property type="molecule type" value="Genomic_DNA"/>
</dbReference>
<accession>N2AXB4</accession>
<sequence length="225" mass="27000">MDIKIYIATHKPFHNIAQTDIYIPLQVGREGKKDLGYVTDHTGQNISNRNANYCELTGLYWMWKNSSCDIIGLCHYRRFLVHDGQILQRTYIEEQMRNYDIILPNSSMSKYTNEYEHYCEKHIRKDLECCLEVIRERCPNYEAAFLWTLSTNLVSLGNIMITRKDILDIYCTWLFDLLFEVDRRTDLCGYDDYQKRIFGFLSERLLRTWVIMQEYRVLEENIKNI</sequence>
<comment type="caution">
    <text evidence="2">The sequence shown here is derived from an EMBL/GenBank/DDBJ whole genome shotgun (WGS) entry which is preliminary data.</text>
</comment>
<dbReference type="STRING" id="1235802.C823_01173"/>
<dbReference type="InterPro" id="IPR025536">
    <property type="entry name" value="DUF4422"/>
</dbReference>